<gene>
    <name evidence="2" type="ordered locus">Shew_3286</name>
</gene>
<keyword evidence="3" id="KW-1185">Reference proteome</keyword>
<organism evidence="2 3">
    <name type="scientific">Shewanella loihica (strain ATCC BAA-1088 / PV-4)</name>
    <dbReference type="NCBI Taxonomy" id="323850"/>
    <lineage>
        <taxon>Bacteria</taxon>
        <taxon>Pseudomonadati</taxon>
        <taxon>Pseudomonadota</taxon>
        <taxon>Gammaproteobacteria</taxon>
        <taxon>Alteromonadales</taxon>
        <taxon>Shewanellaceae</taxon>
        <taxon>Shewanella</taxon>
    </lineage>
</organism>
<evidence type="ECO:0000313" key="2">
    <source>
        <dbReference type="EMBL" id="ABO25152.1"/>
    </source>
</evidence>
<dbReference type="AlphaFoldDB" id="A3QI54"/>
<feature type="chain" id="PRO_5002657741" description="Periplasmic protein" evidence="1">
    <location>
        <begin position="23"/>
        <end position="185"/>
    </location>
</feature>
<evidence type="ECO:0000256" key="1">
    <source>
        <dbReference type="SAM" id="SignalP"/>
    </source>
</evidence>
<proteinExistence type="predicted"/>
<feature type="signal peptide" evidence="1">
    <location>
        <begin position="1"/>
        <end position="22"/>
    </location>
</feature>
<evidence type="ECO:0000313" key="3">
    <source>
        <dbReference type="Proteomes" id="UP000001558"/>
    </source>
</evidence>
<dbReference type="Proteomes" id="UP000001558">
    <property type="component" value="Chromosome"/>
</dbReference>
<name>A3QI54_SHELP</name>
<dbReference type="HOGENOM" id="CLU_1460338_0_0_6"/>
<reference evidence="2 3" key="1">
    <citation type="submission" date="2007-03" db="EMBL/GenBank/DDBJ databases">
        <title>Complete sequence of Shewanella loihica PV-4.</title>
        <authorList>
            <consortium name="US DOE Joint Genome Institute"/>
            <person name="Copeland A."/>
            <person name="Lucas S."/>
            <person name="Lapidus A."/>
            <person name="Barry K."/>
            <person name="Detter J.C."/>
            <person name="Glavina del Rio T."/>
            <person name="Hammon N."/>
            <person name="Israni S."/>
            <person name="Dalin E."/>
            <person name="Tice H."/>
            <person name="Pitluck S."/>
            <person name="Chain P."/>
            <person name="Malfatti S."/>
            <person name="Shin M."/>
            <person name="Vergez L."/>
            <person name="Schmutz J."/>
            <person name="Larimer F."/>
            <person name="Land M."/>
            <person name="Hauser L."/>
            <person name="Kyrpides N."/>
            <person name="Mikhailova N."/>
            <person name="Romine M.F."/>
            <person name="Serres G."/>
            <person name="Fredrickson J."/>
            <person name="Tiedje J."/>
            <person name="Richardson P."/>
        </authorList>
    </citation>
    <scope>NUCLEOTIDE SEQUENCE [LARGE SCALE GENOMIC DNA]</scope>
    <source>
        <strain evidence="3">ATCC BAA-1088 / PV-4</strain>
    </source>
</reference>
<dbReference type="EMBL" id="CP000606">
    <property type="protein sequence ID" value="ABO25152.1"/>
    <property type="molecule type" value="Genomic_DNA"/>
</dbReference>
<keyword evidence="1" id="KW-0732">Signal</keyword>
<dbReference type="OrthoDB" id="7068996at2"/>
<dbReference type="KEGG" id="slo:Shew_3286"/>
<protein>
    <recommendedName>
        <fullName evidence="4">Periplasmic protein</fullName>
    </recommendedName>
</protein>
<dbReference type="RefSeq" id="WP_011867082.1">
    <property type="nucleotide sequence ID" value="NC_009092.1"/>
</dbReference>
<sequence precursor="true">MDKFYKRYFLAFILLFSANSVADVEADIESVMATYIDAVRDYDTLQMASLMHPLALERFRASFDSALQGAKAEQAKKELMPLLSLKDFSDYLALTNKEAFKRLNDGVAAQAPELIAMMKDADFEIISTTLKGETAYVIYKLGLNINGQYLSQEVVQKLKKYEHKWLLLLPATAEAAIVNIEKRFK</sequence>
<evidence type="ECO:0008006" key="4">
    <source>
        <dbReference type="Google" id="ProtNLM"/>
    </source>
</evidence>
<accession>A3QI54</accession>